<evidence type="ECO:0008006" key="4">
    <source>
        <dbReference type="Google" id="ProtNLM"/>
    </source>
</evidence>
<reference evidence="2" key="1">
    <citation type="submission" date="2020-12" db="EMBL/GenBank/DDBJ databases">
        <title>Enhanced detection system for hospital associated transmission using whole genome sequencing surveillance.</title>
        <authorList>
            <person name="Harrison L.H."/>
            <person name="Van Tyne D."/>
            <person name="Marsh J.W."/>
            <person name="Griffith M.P."/>
            <person name="Snyder D.J."/>
            <person name="Cooper V.S."/>
            <person name="Mustapha M."/>
        </authorList>
    </citation>
    <scope>NUCLEOTIDE SEQUENCE</scope>
    <source>
        <strain evidence="2">PSB00042</strain>
    </source>
</reference>
<proteinExistence type="predicted"/>
<dbReference type="Proteomes" id="UP000637061">
    <property type="component" value="Unassembled WGS sequence"/>
</dbReference>
<gene>
    <name evidence="2" type="ORF">JEU22_03810</name>
</gene>
<organism evidence="2 3">
    <name type="scientific">Pseudomonas putida</name>
    <name type="common">Arthrobacter siderocapsulatus</name>
    <dbReference type="NCBI Taxonomy" id="303"/>
    <lineage>
        <taxon>Bacteria</taxon>
        <taxon>Pseudomonadati</taxon>
        <taxon>Pseudomonadota</taxon>
        <taxon>Gammaproteobacteria</taxon>
        <taxon>Pseudomonadales</taxon>
        <taxon>Pseudomonadaceae</taxon>
        <taxon>Pseudomonas</taxon>
    </lineage>
</organism>
<dbReference type="RefSeq" id="WP_198746646.1">
    <property type="nucleotide sequence ID" value="NZ_JAEHTE010000002.1"/>
</dbReference>
<dbReference type="EMBL" id="JAEHTE010000002">
    <property type="protein sequence ID" value="MBI6883030.1"/>
    <property type="molecule type" value="Genomic_DNA"/>
</dbReference>
<evidence type="ECO:0000313" key="3">
    <source>
        <dbReference type="Proteomes" id="UP000637061"/>
    </source>
</evidence>
<sequence>MNKILICLGLSIVASCAYAKPSDDNDFEQAVARHAQSSARDLMTNLIGQHSSGSSWKMILSKSAPKLIDDRCGYKEKMNLPEDGFIEMRDAVAQVVGERLDKAFSEILSRPNSRLDLKEVKPIRVSGVNQAMVVLNVTPAKPGDNSITLIYQLNDGGRMSLCDISTGATVEQGILSEIYKELKI</sequence>
<comment type="caution">
    <text evidence="2">The sequence shown here is derived from an EMBL/GenBank/DDBJ whole genome shotgun (WGS) entry which is preliminary data.</text>
</comment>
<accession>A0A8I1JK33</accession>
<evidence type="ECO:0000313" key="2">
    <source>
        <dbReference type="EMBL" id="MBI6883030.1"/>
    </source>
</evidence>
<dbReference type="AlphaFoldDB" id="A0A8I1JK33"/>
<keyword evidence="1" id="KW-0732">Signal</keyword>
<name>A0A8I1JK33_PSEPU</name>
<protein>
    <recommendedName>
        <fullName evidence="4">Lipoprotein</fullName>
    </recommendedName>
</protein>
<dbReference type="PROSITE" id="PS51257">
    <property type="entry name" value="PROKAR_LIPOPROTEIN"/>
    <property type="match status" value="1"/>
</dbReference>
<feature type="signal peptide" evidence="1">
    <location>
        <begin position="1"/>
        <end position="19"/>
    </location>
</feature>
<feature type="chain" id="PRO_5034536851" description="Lipoprotein" evidence="1">
    <location>
        <begin position="20"/>
        <end position="184"/>
    </location>
</feature>
<evidence type="ECO:0000256" key="1">
    <source>
        <dbReference type="SAM" id="SignalP"/>
    </source>
</evidence>